<sequence>MLFSFKTWQHDRKAMWAAIYIAGAFVAGGGMLEVVCLSTLLRSHNSQTAAVPSSAETNGTDSSLAASSPPGRDEKQRPVAPMSEQLAVATSPPDAVLITPTPGLSH</sequence>
<feature type="compositionally biased region" description="Polar residues" evidence="1">
    <location>
        <begin position="47"/>
        <end position="66"/>
    </location>
</feature>
<dbReference type="AlphaFoldDB" id="D2R3C5"/>
<name>D2R3C5_PIRSD</name>
<keyword evidence="4" id="KW-1185">Reference proteome</keyword>
<dbReference type="HOGENOM" id="CLU_2220701_0_0_0"/>
<reference evidence="3 4" key="1">
    <citation type="journal article" date="2009" name="Stand. Genomic Sci.">
        <title>Complete genome sequence of Pirellula staleyi type strain (ATCC 27377).</title>
        <authorList>
            <person name="Clum A."/>
            <person name="Tindall B.J."/>
            <person name="Sikorski J."/>
            <person name="Ivanova N."/>
            <person name="Mavrommatis K."/>
            <person name="Lucas S."/>
            <person name="Glavina del Rio T."/>
            <person name="Nolan M."/>
            <person name="Chen F."/>
            <person name="Tice H."/>
            <person name="Pitluck S."/>
            <person name="Cheng J.F."/>
            <person name="Chertkov O."/>
            <person name="Brettin T."/>
            <person name="Han C."/>
            <person name="Detter J.C."/>
            <person name="Kuske C."/>
            <person name="Bruce D."/>
            <person name="Goodwin L."/>
            <person name="Ovchinikova G."/>
            <person name="Pati A."/>
            <person name="Mikhailova N."/>
            <person name="Chen A."/>
            <person name="Palaniappan K."/>
            <person name="Land M."/>
            <person name="Hauser L."/>
            <person name="Chang Y.J."/>
            <person name="Jeffries C.D."/>
            <person name="Chain P."/>
            <person name="Rohde M."/>
            <person name="Goker M."/>
            <person name="Bristow J."/>
            <person name="Eisen J.A."/>
            <person name="Markowitz V."/>
            <person name="Hugenholtz P."/>
            <person name="Kyrpides N.C."/>
            <person name="Klenk H.P."/>
            <person name="Lapidus A."/>
        </authorList>
    </citation>
    <scope>NUCLEOTIDE SEQUENCE [LARGE SCALE GENOMIC DNA]</scope>
    <source>
        <strain evidence="4">ATCC 27377 / DSM 6068 / ICPB 4128</strain>
    </source>
</reference>
<keyword evidence="2" id="KW-0472">Membrane</keyword>
<evidence type="ECO:0000313" key="3">
    <source>
        <dbReference type="EMBL" id="ADB15156.1"/>
    </source>
</evidence>
<dbReference type="EMBL" id="CP001848">
    <property type="protein sequence ID" value="ADB15156.1"/>
    <property type="molecule type" value="Genomic_DNA"/>
</dbReference>
<evidence type="ECO:0000256" key="2">
    <source>
        <dbReference type="SAM" id="Phobius"/>
    </source>
</evidence>
<accession>D2R3C5</accession>
<keyword evidence="2" id="KW-0812">Transmembrane</keyword>
<organism evidence="3 4">
    <name type="scientific">Pirellula staleyi (strain ATCC 27377 / DSM 6068 / ICPB 4128)</name>
    <name type="common">Pirella staleyi</name>
    <dbReference type="NCBI Taxonomy" id="530564"/>
    <lineage>
        <taxon>Bacteria</taxon>
        <taxon>Pseudomonadati</taxon>
        <taxon>Planctomycetota</taxon>
        <taxon>Planctomycetia</taxon>
        <taxon>Pirellulales</taxon>
        <taxon>Pirellulaceae</taxon>
        <taxon>Pirellula</taxon>
    </lineage>
</organism>
<dbReference type="KEGG" id="psl:Psta_0468"/>
<proteinExistence type="predicted"/>
<evidence type="ECO:0000256" key="1">
    <source>
        <dbReference type="SAM" id="MobiDB-lite"/>
    </source>
</evidence>
<feature type="transmembrane region" description="Helical" evidence="2">
    <location>
        <begin position="15"/>
        <end position="37"/>
    </location>
</feature>
<feature type="region of interest" description="Disordered" evidence="1">
    <location>
        <begin position="47"/>
        <end position="106"/>
    </location>
</feature>
<dbReference type="Proteomes" id="UP000001887">
    <property type="component" value="Chromosome"/>
</dbReference>
<keyword evidence="2" id="KW-1133">Transmembrane helix</keyword>
<evidence type="ECO:0000313" key="4">
    <source>
        <dbReference type="Proteomes" id="UP000001887"/>
    </source>
</evidence>
<protein>
    <submittedName>
        <fullName evidence="3">Uncharacterized protein</fullName>
    </submittedName>
</protein>
<gene>
    <name evidence="3" type="ordered locus">Psta_0468</name>
</gene>